<dbReference type="Proteomes" id="UP000828390">
    <property type="component" value="Unassembled WGS sequence"/>
</dbReference>
<evidence type="ECO:0000313" key="1">
    <source>
        <dbReference type="EMBL" id="KAH3869320.1"/>
    </source>
</evidence>
<reference evidence="1" key="1">
    <citation type="journal article" date="2019" name="bioRxiv">
        <title>The Genome of the Zebra Mussel, Dreissena polymorpha: A Resource for Invasive Species Research.</title>
        <authorList>
            <person name="McCartney M.A."/>
            <person name="Auch B."/>
            <person name="Kono T."/>
            <person name="Mallez S."/>
            <person name="Zhang Y."/>
            <person name="Obille A."/>
            <person name="Becker A."/>
            <person name="Abrahante J.E."/>
            <person name="Garbe J."/>
            <person name="Badalamenti J.P."/>
            <person name="Herman A."/>
            <person name="Mangelson H."/>
            <person name="Liachko I."/>
            <person name="Sullivan S."/>
            <person name="Sone E.D."/>
            <person name="Koren S."/>
            <person name="Silverstein K.A.T."/>
            <person name="Beckman K.B."/>
            <person name="Gohl D.M."/>
        </authorList>
    </citation>
    <scope>NUCLEOTIDE SEQUENCE</scope>
    <source>
        <strain evidence="1">Duluth1</strain>
        <tissue evidence="1">Whole animal</tissue>
    </source>
</reference>
<accession>A0A9D4M3U5</accession>
<evidence type="ECO:0000313" key="2">
    <source>
        <dbReference type="Proteomes" id="UP000828390"/>
    </source>
</evidence>
<keyword evidence="2" id="KW-1185">Reference proteome</keyword>
<dbReference type="AlphaFoldDB" id="A0A9D4M3U5"/>
<name>A0A9D4M3U5_DREPO</name>
<comment type="caution">
    <text evidence="1">The sequence shown here is derived from an EMBL/GenBank/DDBJ whole genome shotgun (WGS) entry which is preliminary data.</text>
</comment>
<gene>
    <name evidence="1" type="ORF">DPMN_032483</name>
</gene>
<reference evidence="1" key="2">
    <citation type="submission" date="2020-11" db="EMBL/GenBank/DDBJ databases">
        <authorList>
            <person name="McCartney M.A."/>
            <person name="Auch B."/>
            <person name="Kono T."/>
            <person name="Mallez S."/>
            <person name="Becker A."/>
            <person name="Gohl D.M."/>
            <person name="Silverstein K.A.T."/>
            <person name="Koren S."/>
            <person name="Bechman K.B."/>
            <person name="Herman A."/>
            <person name="Abrahante J.E."/>
            <person name="Garbe J."/>
        </authorList>
    </citation>
    <scope>NUCLEOTIDE SEQUENCE</scope>
    <source>
        <strain evidence="1">Duluth1</strain>
        <tissue evidence="1">Whole animal</tissue>
    </source>
</reference>
<protein>
    <submittedName>
        <fullName evidence="1">Uncharacterized protein</fullName>
    </submittedName>
</protein>
<proteinExistence type="predicted"/>
<dbReference type="EMBL" id="JAIWYP010000002">
    <property type="protein sequence ID" value="KAH3869320.1"/>
    <property type="molecule type" value="Genomic_DNA"/>
</dbReference>
<sequence>MYSGAREDLKCRRESIADAGEDLKCERESIAGNVRILSLNVRVLRVQVKI</sequence>
<organism evidence="1 2">
    <name type="scientific">Dreissena polymorpha</name>
    <name type="common">Zebra mussel</name>
    <name type="synonym">Mytilus polymorpha</name>
    <dbReference type="NCBI Taxonomy" id="45954"/>
    <lineage>
        <taxon>Eukaryota</taxon>
        <taxon>Metazoa</taxon>
        <taxon>Spiralia</taxon>
        <taxon>Lophotrochozoa</taxon>
        <taxon>Mollusca</taxon>
        <taxon>Bivalvia</taxon>
        <taxon>Autobranchia</taxon>
        <taxon>Heteroconchia</taxon>
        <taxon>Euheterodonta</taxon>
        <taxon>Imparidentia</taxon>
        <taxon>Neoheterodontei</taxon>
        <taxon>Myida</taxon>
        <taxon>Dreissenoidea</taxon>
        <taxon>Dreissenidae</taxon>
        <taxon>Dreissena</taxon>
    </lineage>
</organism>